<organism evidence="1 2">
    <name type="scientific">Aspergillus keveii</name>
    <dbReference type="NCBI Taxonomy" id="714993"/>
    <lineage>
        <taxon>Eukaryota</taxon>
        <taxon>Fungi</taxon>
        <taxon>Dikarya</taxon>
        <taxon>Ascomycota</taxon>
        <taxon>Pezizomycotina</taxon>
        <taxon>Eurotiomycetes</taxon>
        <taxon>Eurotiomycetidae</taxon>
        <taxon>Eurotiales</taxon>
        <taxon>Aspergillaceae</taxon>
        <taxon>Aspergillus</taxon>
        <taxon>Aspergillus subgen. Nidulantes</taxon>
    </lineage>
</organism>
<protein>
    <submittedName>
        <fullName evidence="1">Uncharacterized protein</fullName>
    </submittedName>
</protein>
<name>A0ABR4GQD3_9EURO</name>
<accession>A0ABR4GQD3</accession>
<proteinExistence type="predicted"/>
<sequence length="182" mass="20803">MAWMDKGGLLERPWPHDAPLRVDLLLQLQHCLSKFWVIQSDILIYSLRLSYHYSLQLLPQGLCTSVRVYSCTTLRGNLINQYHGPAQQMMISLFRPCTGLEWDLHRGCHPARNPSQLHFALGCSMLSDLLRHGNHGSPTTWYHYLMETESRDSALIFQVSKSLSGLPTDEHLPPARHLVISC</sequence>
<dbReference type="EMBL" id="JBFTWV010000002">
    <property type="protein sequence ID" value="KAL2800759.1"/>
    <property type="molecule type" value="Genomic_DNA"/>
</dbReference>
<keyword evidence="2" id="KW-1185">Reference proteome</keyword>
<evidence type="ECO:0000313" key="2">
    <source>
        <dbReference type="Proteomes" id="UP001610563"/>
    </source>
</evidence>
<evidence type="ECO:0000313" key="1">
    <source>
        <dbReference type="EMBL" id="KAL2800759.1"/>
    </source>
</evidence>
<dbReference type="Proteomes" id="UP001610563">
    <property type="component" value="Unassembled WGS sequence"/>
</dbReference>
<reference evidence="1 2" key="1">
    <citation type="submission" date="2024-07" db="EMBL/GenBank/DDBJ databases">
        <title>Section-level genome sequencing and comparative genomics of Aspergillus sections Usti and Cavernicolus.</title>
        <authorList>
            <consortium name="Lawrence Berkeley National Laboratory"/>
            <person name="Nybo J.L."/>
            <person name="Vesth T.C."/>
            <person name="Theobald S."/>
            <person name="Frisvad J.C."/>
            <person name="Larsen T.O."/>
            <person name="Kjaerboelling I."/>
            <person name="Rothschild-Mancinelli K."/>
            <person name="Lyhne E.K."/>
            <person name="Kogle M.E."/>
            <person name="Barry K."/>
            <person name="Clum A."/>
            <person name="Na H."/>
            <person name="Ledsgaard L."/>
            <person name="Lin J."/>
            <person name="Lipzen A."/>
            <person name="Kuo A."/>
            <person name="Riley R."/>
            <person name="Mondo S."/>
            <person name="Labutti K."/>
            <person name="Haridas S."/>
            <person name="Pangalinan J."/>
            <person name="Salamov A.A."/>
            <person name="Simmons B.A."/>
            <person name="Magnuson J.K."/>
            <person name="Chen J."/>
            <person name="Drula E."/>
            <person name="Henrissat B."/>
            <person name="Wiebenga A."/>
            <person name="Lubbers R.J."/>
            <person name="Gomes A.C."/>
            <person name="Makela M.R."/>
            <person name="Stajich J."/>
            <person name="Grigoriev I.V."/>
            <person name="Mortensen U.H."/>
            <person name="De Vries R.P."/>
            <person name="Baker S.E."/>
            <person name="Andersen M.R."/>
        </authorList>
    </citation>
    <scope>NUCLEOTIDE SEQUENCE [LARGE SCALE GENOMIC DNA]</scope>
    <source>
        <strain evidence="1 2">CBS 209.92</strain>
    </source>
</reference>
<gene>
    <name evidence="1" type="ORF">BJX66DRAFT_99258</name>
</gene>
<comment type="caution">
    <text evidence="1">The sequence shown here is derived from an EMBL/GenBank/DDBJ whole genome shotgun (WGS) entry which is preliminary data.</text>
</comment>